<feature type="region of interest" description="Disordered" evidence="1">
    <location>
        <begin position="19"/>
        <end position="77"/>
    </location>
</feature>
<sequence length="296" mass="33496">MSDKADIRTTVAKWLAALESGPESTSVPNLFSKTSAPAIDFSPASKNGSASARAPNPQTKREILPTQSLKPLQGARKSPEEVADRVCHILDETYRLEQQRPLSSLPECDLETLNKEMAEVNSLVPEAMSFEERDPDSLIDAMFIIDIKKSLRDRVARLQAIIDKVTHAKVRKVNILDLPDNVLSRIFDHVTRDVKCDKLAFYAEELAHNFKGFQEYQRALTQVSLKMLEQRLAQLEARSEPEGLRQTTQGLLDQLTVDSNEMEAAYWGSRRARGPCHDFMVSAHAEYKRRFLEQKE</sequence>
<accession>A0A1G4B6U0</accession>
<comment type="caution">
    <text evidence="2">The sequence shown here is derived from an EMBL/GenBank/DDBJ whole genome shotgun (WGS) entry which is preliminary data.</text>
</comment>
<name>A0A1G4B6U0_9PEZI</name>
<keyword evidence="3" id="KW-1185">Reference proteome</keyword>
<gene>
    <name evidence="2" type="ORF">CORC01_07609</name>
</gene>
<dbReference type="RefSeq" id="XP_022474323.1">
    <property type="nucleotide sequence ID" value="XM_022619244.1"/>
</dbReference>
<dbReference type="EMBL" id="MJBS01000061">
    <property type="protein sequence ID" value="OHE97168.1"/>
    <property type="molecule type" value="Genomic_DNA"/>
</dbReference>
<protein>
    <submittedName>
        <fullName evidence="2">Uncharacterized protein</fullName>
    </submittedName>
</protein>
<evidence type="ECO:0000256" key="1">
    <source>
        <dbReference type="SAM" id="MobiDB-lite"/>
    </source>
</evidence>
<reference evidence="2 3" key="1">
    <citation type="submission" date="2016-09" db="EMBL/GenBank/DDBJ databases">
        <authorList>
            <person name="Capua I."/>
            <person name="De Benedictis P."/>
            <person name="Joannis T."/>
            <person name="Lombin L.H."/>
            <person name="Cattoli G."/>
        </authorList>
    </citation>
    <scope>NUCLEOTIDE SEQUENCE [LARGE SCALE GENOMIC DNA]</scope>
    <source>
        <strain evidence="2 3">IMI 309357</strain>
    </source>
</reference>
<evidence type="ECO:0000313" key="2">
    <source>
        <dbReference type="EMBL" id="OHE97168.1"/>
    </source>
</evidence>
<feature type="compositionally biased region" description="Polar residues" evidence="1">
    <location>
        <begin position="22"/>
        <end position="35"/>
    </location>
</feature>
<dbReference type="AlphaFoldDB" id="A0A1G4B6U0"/>
<dbReference type="Proteomes" id="UP000176998">
    <property type="component" value="Unassembled WGS sequence"/>
</dbReference>
<evidence type="ECO:0000313" key="3">
    <source>
        <dbReference type="Proteomes" id="UP000176998"/>
    </source>
</evidence>
<dbReference type="GeneID" id="34560754"/>
<organism evidence="2 3">
    <name type="scientific">Colletotrichum orchidophilum</name>
    <dbReference type="NCBI Taxonomy" id="1209926"/>
    <lineage>
        <taxon>Eukaryota</taxon>
        <taxon>Fungi</taxon>
        <taxon>Dikarya</taxon>
        <taxon>Ascomycota</taxon>
        <taxon>Pezizomycotina</taxon>
        <taxon>Sordariomycetes</taxon>
        <taxon>Hypocreomycetidae</taxon>
        <taxon>Glomerellales</taxon>
        <taxon>Glomerellaceae</taxon>
        <taxon>Colletotrichum</taxon>
    </lineage>
</organism>
<proteinExistence type="predicted"/>